<reference evidence="1 2" key="1">
    <citation type="journal article" date="2018" name="Mol. Plant">
        <title>The genome of Artemisia annua provides insight into the evolution of Asteraceae family and artemisinin biosynthesis.</title>
        <authorList>
            <person name="Shen Q."/>
            <person name="Zhang L."/>
            <person name="Liao Z."/>
            <person name="Wang S."/>
            <person name="Yan T."/>
            <person name="Shi P."/>
            <person name="Liu M."/>
            <person name="Fu X."/>
            <person name="Pan Q."/>
            <person name="Wang Y."/>
            <person name="Lv Z."/>
            <person name="Lu X."/>
            <person name="Zhang F."/>
            <person name="Jiang W."/>
            <person name="Ma Y."/>
            <person name="Chen M."/>
            <person name="Hao X."/>
            <person name="Li L."/>
            <person name="Tang Y."/>
            <person name="Lv G."/>
            <person name="Zhou Y."/>
            <person name="Sun X."/>
            <person name="Brodelius P.E."/>
            <person name="Rose J.K.C."/>
            <person name="Tang K."/>
        </authorList>
    </citation>
    <scope>NUCLEOTIDE SEQUENCE [LARGE SCALE GENOMIC DNA]</scope>
    <source>
        <strain evidence="2">cv. Huhao1</strain>
        <tissue evidence="1">Leaf</tissue>
    </source>
</reference>
<comment type="caution">
    <text evidence="1">The sequence shown here is derived from an EMBL/GenBank/DDBJ whole genome shotgun (WGS) entry which is preliminary data.</text>
</comment>
<accession>A0A2U1PPD5</accession>
<dbReference type="Proteomes" id="UP000245207">
    <property type="component" value="Unassembled WGS sequence"/>
</dbReference>
<name>A0A2U1PPD5_ARTAN</name>
<dbReference type="GO" id="GO:0003964">
    <property type="term" value="F:RNA-directed DNA polymerase activity"/>
    <property type="evidence" value="ECO:0007669"/>
    <property type="project" value="UniProtKB-KW"/>
</dbReference>
<evidence type="ECO:0000313" key="2">
    <source>
        <dbReference type="Proteomes" id="UP000245207"/>
    </source>
</evidence>
<gene>
    <name evidence="1" type="ORF">CTI12_AA129010</name>
</gene>
<keyword evidence="1" id="KW-0548">Nucleotidyltransferase</keyword>
<proteinExistence type="predicted"/>
<dbReference type="AlphaFoldDB" id="A0A2U1PPD5"/>
<keyword evidence="1" id="KW-0695">RNA-directed DNA polymerase</keyword>
<dbReference type="OrthoDB" id="2919534at2759"/>
<keyword evidence="2" id="KW-1185">Reference proteome</keyword>
<protein>
    <submittedName>
        <fullName evidence="1">Reverse transcriptase domain-containing protein</fullName>
    </submittedName>
</protein>
<sequence length="242" mass="27433">MKFSVIRSASPYNIILGRSGLRELRAIPSTLHAMMKFPTPRGIATLVTRATTILECRKREEEQLLTVDKDELTDGTTLDKEKIAPPTEEVWVHPAHRDQPVTIGTGFSKECWKELWVSNVKESAFMRSSGTKICFSEICMSWNRDIFATSECTADARPSLIGVDSNGENQGWFEILQVSLELVRSVYKVFEGTWRDSGSIKNGWVWLNKVFQLREYELKNLGCGKREFVHQGNVNCVPEKSG</sequence>
<dbReference type="EMBL" id="PKPP01000894">
    <property type="protein sequence ID" value="PWA87638.1"/>
    <property type="molecule type" value="Genomic_DNA"/>
</dbReference>
<keyword evidence="1" id="KW-0808">Transferase</keyword>
<organism evidence="1 2">
    <name type="scientific">Artemisia annua</name>
    <name type="common">Sweet wormwood</name>
    <dbReference type="NCBI Taxonomy" id="35608"/>
    <lineage>
        <taxon>Eukaryota</taxon>
        <taxon>Viridiplantae</taxon>
        <taxon>Streptophyta</taxon>
        <taxon>Embryophyta</taxon>
        <taxon>Tracheophyta</taxon>
        <taxon>Spermatophyta</taxon>
        <taxon>Magnoliopsida</taxon>
        <taxon>eudicotyledons</taxon>
        <taxon>Gunneridae</taxon>
        <taxon>Pentapetalae</taxon>
        <taxon>asterids</taxon>
        <taxon>campanulids</taxon>
        <taxon>Asterales</taxon>
        <taxon>Asteraceae</taxon>
        <taxon>Asteroideae</taxon>
        <taxon>Anthemideae</taxon>
        <taxon>Artemisiinae</taxon>
        <taxon>Artemisia</taxon>
    </lineage>
</organism>
<evidence type="ECO:0000313" key="1">
    <source>
        <dbReference type="EMBL" id="PWA87638.1"/>
    </source>
</evidence>